<keyword evidence="3" id="KW-1185">Reference proteome</keyword>
<accession>A0A815Q5F8</accession>
<evidence type="ECO:0000259" key="1">
    <source>
        <dbReference type="PROSITE" id="PS50181"/>
    </source>
</evidence>
<evidence type="ECO:0000313" key="2">
    <source>
        <dbReference type="EMBL" id="CAF1457559.1"/>
    </source>
</evidence>
<evidence type="ECO:0000313" key="3">
    <source>
        <dbReference type="Proteomes" id="UP000663832"/>
    </source>
</evidence>
<feature type="domain" description="F-box" evidence="1">
    <location>
        <begin position="8"/>
        <end position="55"/>
    </location>
</feature>
<dbReference type="PROSITE" id="PS50181">
    <property type="entry name" value="FBOX"/>
    <property type="match status" value="1"/>
</dbReference>
<protein>
    <recommendedName>
        <fullName evidence="1">F-box domain-containing protein</fullName>
    </recommendedName>
</protein>
<sequence>MNISNNNYSNIFDLPNEILFIIIKKLNISDVIYSLVDVSERFGRLLFDPFYIQNLNITLKTMKPFCHRTFSIHEQVLSNICENILPNIHDQVKQLAIEEHSIERIFIYNYSQLYSLSLVNFKEEILFQYLTDYSVLRNLLTHQITHLHIDIQTDKIPKILSKISSNILILILSLCQRLIKLNFSQVFSYRNSFIPICKLPKTCFTYSTLIELKINVATVNDCLRLLNRRFDSLSKLTINVRNIKYERKQINNKTKLPKLKYFSLASFDMIQNFDDYIIPLLRRMINLEELILFLSVERVDSTVIDDIELYDQVLVHMSHLNKFVFSIHTDVFFENNEIDVPSNEDIQNSFIGREYGEVGSYVHLDPSTITGFKQSKDVVMSHVYSLPYQFESFLHLNSSFQDMAYKCCSTDRETLYGTFIDEVINMRCLMRGTSKSSCRRIIDKMNLIGQAVDPKYFNILSDIRRKKWKK</sequence>
<dbReference type="Proteomes" id="UP000663832">
    <property type="component" value="Unassembled WGS sequence"/>
</dbReference>
<dbReference type="AlphaFoldDB" id="A0A815Q5F8"/>
<dbReference type="EMBL" id="CAJNOM010000473">
    <property type="protein sequence ID" value="CAF1457559.1"/>
    <property type="molecule type" value="Genomic_DNA"/>
</dbReference>
<dbReference type="InterPro" id="IPR001810">
    <property type="entry name" value="F-box_dom"/>
</dbReference>
<organism evidence="2 3">
    <name type="scientific">Adineta steineri</name>
    <dbReference type="NCBI Taxonomy" id="433720"/>
    <lineage>
        <taxon>Eukaryota</taxon>
        <taxon>Metazoa</taxon>
        <taxon>Spiralia</taxon>
        <taxon>Gnathifera</taxon>
        <taxon>Rotifera</taxon>
        <taxon>Eurotatoria</taxon>
        <taxon>Bdelloidea</taxon>
        <taxon>Adinetida</taxon>
        <taxon>Adinetidae</taxon>
        <taxon>Adineta</taxon>
    </lineage>
</organism>
<proteinExistence type="predicted"/>
<gene>
    <name evidence="2" type="ORF">QVE165_LOCUS40708</name>
</gene>
<reference evidence="2" key="1">
    <citation type="submission" date="2021-02" db="EMBL/GenBank/DDBJ databases">
        <authorList>
            <person name="Nowell W R."/>
        </authorList>
    </citation>
    <scope>NUCLEOTIDE SEQUENCE</scope>
</reference>
<comment type="caution">
    <text evidence="2">The sequence shown here is derived from an EMBL/GenBank/DDBJ whole genome shotgun (WGS) entry which is preliminary data.</text>
</comment>
<name>A0A815Q5F8_9BILA</name>